<protein>
    <submittedName>
        <fullName evidence="1">Uncharacterized protein</fullName>
    </submittedName>
</protein>
<organism evidence="1 2">
    <name type="scientific">Synechocystis salina LEGE 00031</name>
    <dbReference type="NCBI Taxonomy" id="1828736"/>
    <lineage>
        <taxon>Bacteria</taxon>
        <taxon>Bacillati</taxon>
        <taxon>Cyanobacteriota</taxon>
        <taxon>Cyanophyceae</taxon>
        <taxon>Synechococcales</taxon>
        <taxon>Merismopediaceae</taxon>
        <taxon>Synechocystis</taxon>
    </lineage>
</organism>
<proteinExistence type="predicted"/>
<keyword evidence="2" id="KW-1185">Reference proteome</keyword>
<comment type="caution">
    <text evidence="1">The sequence shown here is derived from an EMBL/GenBank/DDBJ whole genome shotgun (WGS) entry which is preliminary data.</text>
</comment>
<evidence type="ECO:0000313" key="1">
    <source>
        <dbReference type="EMBL" id="MBE9253089.1"/>
    </source>
</evidence>
<dbReference type="EMBL" id="JADEVV010000008">
    <property type="protein sequence ID" value="MBE9253089.1"/>
    <property type="molecule type" value="Genomic_DNA"/>
</dbReference>
<dbReference type="Proteomes" id="UP000658720">
    <property type="component" value="Unassembled WGS sequence"/>
</dbReference>
<reference evidence="1 2" key="1">
    <citation type="submission" date="2020-10" db="EMBL/GenBank/DDBJ databases">
        <authorList>
            <person name="Castelo-Branco R."/>
            <person name="Eusebio N."/>
            <person name="Adriana R."/>
            <person name="Vieira A."/>
            <person name="Brugerolle De Fraissinette N."/>
            <person name="Rezende De Castro R."/>
            <person name="Schneider M.P."/>
            <person name="Vasconcelos V."/>
            <person name="Leao P.N."/>
        </authorList>
    </citation>
    <scope>NUCLEOTIDE SEQUENCE [LARGE SCALE GENOMIC DNA]</scope>
    <source>
        <strain evidence="1 2">LEGE 00031</strain>
    </source>
</reference>
<gene>
    <name evidence="1" type="ORF">IQ217_04270</name>
</gene>
<name>A0ABR9VP27_9SYNC</name>
<sequence>MFRLAPMLRLQVKPGHQGDRQWGGMGKNGNFPHCYVKQKYSIICPGVVAIRHRSVEQSTLWCYLYRLSFRLFTKISVVLRLYGE</sequence>
<evidence type="ECO:0000313" key="2">
    <source>
        <dbReference type="Proteomes" id="UP000658720"/>
    </source>
</evidence>
<accession>A0ABR9VP27</accession>